<dbReference type="InterPro" id="IPR044808">
    <property type="entry name" value="ERF_plant"/>
</dbReference>
<evidence type="ECO:0000256" key="2">
    <source>
        <dbReference type="ARBA" id="ARBA00023015"/>
    </source>
</evidence>
<feature type="region of interest" description="Disordered" evidence="6">
    <location>
        <begin position="32"/>
        <end position="57"/>
    </location>
</feature>
<dbReference type="InterPro" id="IPR001471">
    <property type="entry name" value="AP2/ERF_dom"/>
</dbReference>
<sequence length="196" mass="22024">MCRGAILSELIPQGAGAQNLAANCDPISNEGRVYEKESSMPHKEERKRRKKKEKEHPYRGIRCRPRGKWAAEIRDPFKGRRIWLGTFSNPEDAARAYDCHAFRLRGCRAKLNFPSPPLLWSESTNKVNANVCVQHTANNRTVESESSIGRVGSVGSVGSAFERYLHFLEQELELDTSDSLFSTTTSPPRTQCSNKG</sequence>
<keyword evidence="5" id="KW-0539">Nucleus</keyword>
<dbReference type="InterPro" id="IPR016177">
    <property type="entry name" value="DNA-bd_dom_sf"/>
</dbReference>
<evidence type="ECO:0000256" key="5">
    <source>
        <dbReference type="ARBA" id="ARBA00023242"/>
    </source>
</evidence>
<dbReference type="FunFam" id="3.30.730.10:FF:000001">
    <property type="entry name" value="Ethylene-responsive transcription factor 2"/>
    <property type="match status" value="1"/>
</dbReference>
<keyword evidence="2" id="KW-0805">Transcription regulation</keyword>
<dbReference type="GO" id="GO:0003700">
    <property type="term" value="F:DNA-binding transcription factor activity"/>
    <property type="evidence" value="ECO:0007669"/>
    <property type="project" value="InterPro"/>
</dbReference>
<evidence type="ECO:0000259" key="7">
    <source>
        <dbReference type="PROSITE" id="PS51032"/>
    </source>
</evidence>
<dbReference type="GO" id="GO:0005634">
    <property type="term" value="C:nucleus"/>
    <property type="evidence" value="ECO:0007669"/>
    <property type="project" value="UniProtKB-SubCell"/>
</dbReference>
<keyword evidence="4" id="KW-0804">Transcription</keyword>
<dbReference type="SUPFAM" id="SSF54171">
    <property type="entry name" value="DNA-binding domain"/>
    <property type="match status" value="1"/>
</dbReference>
<dbReference type="PANTHER" id="PTHR31190:SF142">
    <property type="entry name" value="ETHYLENE-RESPONSIVE TRANSCRIPTION FACTOR RAP2-3"/>
    <property type="match status" value="1"/>
</dbReference>
<dbReference type="EMBL" id="GCHU01018439">
    <property type="protein sequence ID" value="JAG86247.1"/>
    <property type="molecule type" value="Transcribed_RNA"/>
</dbReference>
<name>A0A0C9S2V4_9CONI</name>
<comment type="subcellular location">
    <subcellularLocation>
        <location evidence="1">Nucleus</location>
    </subcellularLocation>
</comment>
<dbReference type="InterPro" id="IPR036955">
    <property type="entry name" value="AP2/ERF_dom_sf"/>
</dbReference>
<dbReference type="PROSITE" id="PS51032">
    <property type="entry name" value="AP2_ERF"/>
    <property type="match status" value="1"/>
</dbReference>
<evidence type="ECO:0000256" key="1">
    <source>
        <dbReference type="ARBA" id="ARBA00004123"/>
    </source>
</evidence>
<keyword evidence="3" id="KW-0238">DNA-binding</keyword>
<dbReference type="AlphaFoldDB" id="A0A0C9S2V4"/>
<reference evidence="8" key="1">
    <citation type="submission" date="2015-02" db="EMBL/GenBank/DDBJ databases">
        <title>A transcriptome of Wollemia nobilis - a relic of Gondwana.</title>
        <authorList>
            <person name="Chia J.Y."/>
            <person name="Leong Y.S."/>
            <person name="Abdul Karim S."/>
            <person name="Wan Azmi N."/>
            <person name="Hercus R."/>
            <person name="Croft L."/>
        </authorList>
    </citation>
    <scope>NUCLEOTIDE SEQUENCE</scope>
    <source>
        <strain evidence="8">MaeBrown</strain>
        <tissue evidence="8">Leaf</tissue>
    </source>
</reference>
<accession>A0A0C9S2V4</accession>
<dbReference type="Gene3D" id="3.30.730.10">
    <property type="entry name" value="AP2/ERF domain"/>
    <property type="match status" value="1"/>
</dbReference>
<dbReference type="PANTHER" id="PTHR31190">
    <property type="entry name" value="DNA-BINDING DOMAIN"/>
    <property type="match status" value="1"/>
</dbReference>
<evidence type="ECO:0000256" key="3">
    <source>
        <dbReference type="ARBA" id="ARBA00023125"/>
    </source>
</evidence>
<dbReference type="GO" id="GO:0003677">
    <property type="term" value="F:DNA binding"/>
    <property type="evidence" value="ECO:0007669"/>
    <property type="project" value="UniProtKB-KW"/>
</dbReference>
<feature type="compositionally biased region" description="Basic residues" evidence="6">
    <location>
        <begin position="45"/>
        <end position="57"/>
    </location>
</feature>
<dbReference type="Pfam" id="PF00847">
    <property type="entry name" value="AP2"/>
    <property type="match status" value="1"/>
</dbReference>
<feature type="domain" description="AP2/ERF" evidence="7">
    <location>
        <begin position="57"/>
        <end position="114"/>
    </location>
</feature>
<dbReference type="SMART" id="SM00380">
    <property type="entry name" value="AP2"/>
    <property type="match status" value="1"/>
</dbReference>
<evidence type="ECO:0000256" key="4">
    <source>
        <dbReference type="ARBA" id="ARBA00023163"/>
    </source>
</evidence>
<evidence type="ECO:0000313" key="8">
    <source>
        <dbReference type="EMBL" id="JAG86247.1"/>
    </source>
</evidence>
<protein>
    <submittedName>
        <fullName evidence="8">TSA: Wollemia nobilis Ref_Wollemi_Transcript_18562_658 transcribed RNA sequence</fullName>
    </submittedName>
</protein>
<organism evidence="8">
    <name type="scientific">Wollemia nobilis</name>
    <dbReference type="NCBI Taxonomy" id="56998"/>
    <lineage>
        <taxon>Eukaryota</taxon>
        <taxon>Viridiplantae</taxon>
        <taxon>Streptophyta</taxon>
        <taxon>Embryophyta</taxon>
        <taxon>Tracheophyta</taxon>
        <taxon>Spermatophyta</taxon>
        <taxon>Pinopsida</taxon>
        <taxon>Pinidae</taxon>
        <taxon>Conifers II</taxon>
        <taxon>Araucariales</taxon>
        <taxon>Araucariaceae</taxon>
        <taxon>Wollemia</taxon>
    </lineage>
</organism>
<evidence type="ECO:0000256" key="6">
    <source>
        <dbReference type="SAM" id="MobiDB-lite"/>
    </source>
</evidence>
<dbReference type="CDD" id="cd00018">
    <property type="entry name" value="AP2"/>
    <property type="match status" value="1"/>
</dbReference>
<dbReference type="GO" id="GO:0009873">
    <property type="term" value="P:ethylene-activated signaling pathway"/>
    <property type="evidence" value="ECO:0007669"/>
    <property type="project" value="InterPro"/>
</dbReference>
<feature type="compositionally biased region" description="Basic and acidic residues" evidence="6">
    <location>
        <begin position="32"/>
        <end position="44"/>
    </location>
</feature>
<proteinExistence type="predicted"/>
<dbReference type="PRINTS" id="PR00367">
    <property type="entry name" value="ETHRSPELEMNT"/>
</dbReference>